<protein>
    <submittedName>
        <fullName evidence="2">Uncharacterized protein</fullName>
    </submittedName>
</protein>
<dbReference type="Proteomes" id="UP000028123">
    <property type="component" value="Unassembled WGS sequence"/>
</dbReference>
<evidence type="ECO:0000256" key="1">
    <source>
        <dbReference type="SAM" id="Phobius"/>
    </source>
</evidence>
<reference evidence="2 3" key="1">
    <citation type="submission" date="2014-06" db="EMBL/GenBank/DDBJ databases">
        <title>Draft genome sequence of Paenibacillus sp. MSt1.</title>
        <authorList>
            <person name="Aw Y.K."/>
            <person name="Ong K.S."/>
            <person name="Gan H.M."/>
            <person name="Lee S.M."/>
        </authorList>
    </citation>
    <scope>NUCLEOTIDE SEQUENCE [LARGE SCALE GENOMIC DNA]</scope>
    <source>
        <strain evidence="2 3">MSt1</strain>
    </source>
</reference>
<gene>
    <name evidence="2" type="ORF">ET33_34145</name>
</gene>
<dbReference type="AlphaFoldDB" id="A0A081NTC6"/>
<keyword evidence="1" id="KW-1133">Transmembrane helix</keyword>
<keyword evidence="1" id="KW-0812">Transmembrane</keyword>
<accession>A0A081NTC6</accession>
<evidence type="ECO:0000313" key="2">
    <source>
        <dbReference type="EMBL" id="KEQ21699.1"/>
    </source>
</evidence>
<dbReference type="OrthoDB" id="2658073at2"/>
<name>A0A081NTC6_9BACL</name>
<comment type="caution">
    <text evidence="2">The sequence shown here is derived from an EMBL/GenBank/DDBJ whole genome shotgun (WGS) entry which is preliminary data.</text>
</comment>
<organism evidence="2 3">
    <name type="scientific">Paenibacillus tyrfis</name>
    <dbReference type="NCBI Taxonomy" id="1501230"/>
    <lineage>
        <taxon>Bacteria</taxon>
        <taxon>Bacillati</taxon>
        <taxon>Bacillota</taxon>
        <taxon>Bacilli</taxon>
        <taxon>Bacillales</taxon>
        <taxon>Paenibacillaceae</taxon>
        <taxon>Paenibacillus</taxon>
    </lineage>
</organism>
<feature type="transmembrane region" description="Helical" evidence="1">
    <location>
        <begin position="34"/>
        <end position="53"/>
    </location>
</feature>
<keyword evidence="1" id="KW-0472">Membrane</keyword>
<proteinExistence type="predicted"/>
<dbReference type="RefSeq" id="WP_036693716.1">
    <property type="nucleotide sequence ID" value="NZ_BSDJ01000001.1"/>
</dbReference>
<evidence type="ECO:0000313" key="3">
    <source>
        <dbReference type="Proteomes" id="UP000028123"/>
    </source>
</evidence>
<dbReference type="eggNOG" id="ENOG5032PZZ">
    <property type="taxonomic scope" value="Bacteria"/>
</dbReference>
<dbReference type="EMBL" id="JNVM01000066">
    <property type="protein sequence ID" value="KEQ21699.1"/>
    <property type="molecule type" value="Genomic_DNA"/>
</dbReference>
<sequence>MNSQFLVWFMVLMAFHLFLNLKHWARQPKATARLYTFITLVTLGLFLCVASGYQPPMPTRFFIERVSPWVFSIIHPQ</sequence>
<feature type="transmembrane region" description="Helical" evidence="1">
    <location>
        <begin position="6"/>
        <end position="22"/>
    </location>
</feature>
<keyword evidence="3" id="KW-1185">Reference proteome</keyword>